<sequence>MAAYLRSLAAFWLVANVFGFAHERFVAVETGGVLSPRYYPISPGRPLWKRQGASFCEDANSHPCDEIGQPGAGICCPNDQYCIVDPGDSTRGACCFLGSDCGSPCGTSRYECSSTTTITGGGITTTSIVHECCARGCTNPALFRCPQDLGGGCCSWGESCGTGGQCLSPVTSSPSPLRTPAPAGCTTGQISCPASLRGGCCATTQSCTLVDDQPHCADITHAPTGSGVGVISGDNGLSPGAKGGIAVGVVVGCGLIFGALTWWFVRRRRERRSEGGSSSHRPRPTGVIGRVVGGGGGGGGREMTEDGSDMLSRSGGRVAGGGTQDYFGPEPAIGPYSETHTTSPMTTPGLERERGGVPVQPLEPDDIAVPVEIDSRMAGRPEMARAPATSTSGAAISDLHSRDAGNERYELYGSDPSPSLYLSSPSP</sequence>
<feature type="region of interest" description="Disordered" evidence="1">
    <location>
        <begin position="378"/>
        <end position="427"/>
    </location>
</feature>
<proteinExistence type="predicted"/>
<evidence type="ECO:0000313" key="5">
    <source>
        <dbReference type="Proteomes" id="UP001302812"/>
    </source>
</evidence>
<evidence type="ECO:0000256" key="3">
    <source>
        <dbReference type="SAM" id="SignalP"/>
    </source>
</evidence>
<evidence type="ECO:0000313" key="4">
    <source>
        <dbReference type="EMBL" id="KAK4109404.1"/>
    </source>
</evidence>
<feature type="compositionally biased region" description="Basic and acidic residues" evidence="1">
    <location>
        <begin position="399"/>
        <end position="410"/>
    </location>
</feature>
<reference evidence="4" key="1">
    <citation type="journal article" date="2023" name="Mol. Phylogenet. Evol.">
        <title>Genome-scale phylogeny and comparative genomics of the fungal order Sordariales.</title>
        <authorList>
            <person name="Hensen N."/>
            <person name="Bonometti L."/>
            <person name="Westerberg I."/>
            <person name="Brannstrom I.O."/>
            <person name="Guillou S."/>
            <person name="Cros-Aarteil S."/>
            <person name="Calhoun S."/>
            <person name="Haridas S."/>
            <person name="Kuo A."/>
            <person name="Mondo S."/>
            <person name="Pangilinan J."/>
            <person name="Riley R."/>
            <person name="LaButti K."/>
            <person name="Andreopoulos B."/>
            <person name="Lipzen A."/>
            <person name="Chen C."/>
            <person name="Yan M."/>
            <person name="Daum C."/>
            <person name="Ng V."/>
            <person name="Clum A."/>
            <person name="Steindorff A."/>
            <person name="Ohm R.A."/>
            <person name="Martin F."/>
            <person name="Silar P."/>
            <person name="Natvig D.O."/>
            <person name="Lalanne C."/>
            <person name="Gautier V."/>
            <person name="Ament-Velasquez S.L."/>
            <person name="Kruys A."/>
            <person name="Hutchinson M.I."/>
            <person name="Powell A.J."/>
            <person name="Barry K."/>
            <person name="Miller A.N."/>
            <person name="Grigoriev I.V."/>
            <person name="Debuchy R."/>
            <person name="Gladieux P."/>
            <person name="Hiltunen Thoren M."/>
            <person name="Johannesson H."/>
        </authorList>
    </citation>
    <scope>NUCLEOTIDE SEQUENCE</scope>
    <source>
        <strain evidence="4">CBS 508.74</strain>
    </source>
</reference>
<feature type="signal peptide" evidence="3">
    <location>
        <begin position="1"/>
        <end position="19"/>
    </location>
</feature>
<organism evidence="4 5">
    <name type="scientific">Canariomyces notabilis</name>
    <dbReference type="NCBI Taxonomy" id="2074819"/>
    <lineage>
        <taxon>Eukaryota</taxon>
        <taxon>Fungi</taxon>
        <taxon>Dikarya</taxon>
        <taxon>Ascomycota</taxon>
        <taxon>Pezizomycotina</taxon>
        <taxon>Sordariomycetes</taxon>
        <taxon>Sordariomycetidae</taxon>
        <taxon>Sordariales</taxon>
        <taxon>Chaetomiaceae</taxon>
        <taxon>Canariomyces</taxon>
    </lineage>
</organism>
<keyword evidence="2" id="KW-0812">Transmembrane</keyword>
<dbReference type="Proteomes" id="UP001302812">
    <property type="component" value="Unassembled WGS sequence"/>
</dbReference>
<keyword evidence="2" id="KW-0472">Membrane</keyword>
<feature type="region of interest" description="Disordered" evidence="1">
    <location>
        <begin position="271"/>
        <end position="310"/>
    </location>
</feature>
<evidence type="ECO:0000256" key="2">
    <source>
        <dbReference type="SAM" id="Phobius"/>
    </source>
</evidence>
<feature type="transmembrane region" description="Helical" evidence="2">
    <location>
        <begin position="245"/>
        <end position="265"/>
    </location>
</feature>
<keyword evidence="2" id="KW-1133">Transmembrane helix</keyword>
<feature type="compositionally biased region" description="Low complexity" evidence="1">
    <location>
        <begin position="414"/>
        <end position="427"/>
    </location>
</feature>
<feature type="region of interest" description="Disordered" evidence="1">
    <location>
        <begin position="340"/>
        <end position="363"/>
    </location>
</feature>
<accession>A0AAN6QFV0</accession>
<feature type="compositionally biased region" description="Low complexity" evidence="1">
    <location>
        <begin position="275"/>
        <end position="290"/>
    </location>
</feature>
<dbReference type="AlphaFoldDB" id="A0AAN6QFV0"/>
<gene>
    <name evidence="4" type="ORF">N656DRAFT_800918</name>
</gene>
<keyword evidence="5" id="KW-1185">Reference proteome</keyword>
<name>A0AAN6QFV0_9PEZI</name>
<dbReference type="RefSeq" id="XP_064666974.1">
    <property type="nucleotide sequence ID" value="XM_064818055.1"/>
</dbReference>
<dbReference type="GeneID" id="89942180"/>
<comment type="caution">
    <text evidence="4">The sequence shown here is derived from an EMBL/GenBank/DDBJ whole genome shotgun (WGS) entry which is preliminary data.</text>
</comment>
<evidence type="ECO:0000256" key="1">
    <source>
        <dbReference type="SAM" id="MobiDB-lite"/>
    </source>
</evidence>
<reference evidence="4" key="2">
    <citation type="submission" date="2023-05" db="EMBL/GenBank/DDBJ databases">
        <authorList>
            <consortium name="Lawrence Berkeley National Laboratory"/>
            <person name="Steindorff A."/>
            <person name="Hensen N."/>
            <person name="Bonometti L."/>
            <person name="Westerberg I."/>
            <person name="Brannstrom I.O."/>
            <person name="Guillou S."/>
            <person name="Cros-Aarteil S."/>
            <person name="Calhoun S."/>
            <person name="Haridas S."/>
            <person name="Kuo A."/>
            <person name="Mondo S."/>
            <person name="Pangilinan J."/>
            <person name="Riley R."/>
            <person name="Labutti K."/>
            <person name="Andreopoulos B."/>
            <person name="Lipzen A."/>
            <person name="Chen C."/>
            <person name="Yanf M."/>
            <person name="Daum C."/>
            <person name="Ng V."/>
            <person name="Clum A."/>
            <person name="Ohm R."/>
            <person name="Martin F."/>
            <person name="Silar P."/>
            <person name="Natvig D."/>
            <person name="Lalanne C."/>
            <person name="Gautier V."/>
            <person name="Ament-Velasquez S.L."/>
            <person name="Kruys A."/>
            <person name="Hutchinson M.I."/>
            <person name="Powell A.J."/>
            <person name="Barry K."/>
            <person name="Miller A.N."/>
            <person name="Grigoriev I.V."/>
            <person name="Debuchy R."/>
            <person name="Gladieux P."/>
            <person name="Thoren M.H."/>
            <person name="Johannesson H."/>
        </authorList>
    </citation>
    <scope>NUCLEOTIDE SEQUENCE</scope>
    <source>
        <strain evidence="4">CBS 508.74</strain>
    </source>
</reference>
<dbReference type="EMBL" id="MU853356">
    <property type="protein sequence ID" value="KAK4109404.1"/>
    <property type="molecule type" value="Genomic_DNA"/>
</dbReference>
<protein>
    <submittedName>
        <fullName evidence="4">Uncharacterized protein</fullName>
    </submittedName>
</protein>
<feature type="chain" id="PRO_5042963476" evidence="3">
    <location>
        <begin position="20"/>
        <end position="427"/>
    </location>
</feature>
<feature type="compositionally biased region" description="Gly residues" evidence="1">
    <location>
        <begin position="291"/>
        <end position="301"/>
    </location>
</feature>
<keyword evidence="3" id="KW-0732">Signal</keyword>